<accession>A0A834HAY0</accession>
<comment type="caution">
    <text evidence="9">The sequence shown here is derived from an EMBL/GenBank/DDBJ whole genome shotgun (WGS) entry which is preliminary data.</text>
</comment>
<dbReference type="InterPro" id="IPR004330">
    <property type="entry name" value="FAR1_DNA_bnd_dom"/>
</dbReference>
<gene>
    <name evidence="9" type="ORF">RHSIM_Rhsim02G0156000</name>
</gene>
<protein>
    <recommendedName>
        <fullName evidence="6">Protein FAR1-RELATED SEQUENCE</fullName>
    </recommendedName>
</protein>
<keyword evidence="4 6" id="KW-0862">Zinc</keyword>
<dbReference type="InterPro" id="IPR007527">
    <property type="entry name" value="Znf_SWIM"/>
</dbReference>
<comment type="similarity">
    <text evidence="1 6">Belongs to the FHY3/FAR1 family.</text>
</comment>
<evidence type="ECO:0000313" key="9">
    <source>
        <dbReference type="EMBL" id="KAF7151141.1"/>
    </source>
</evidence>
<evidence type="ECO:0000256" key="6">
    <source>
        <dbReference type="RuleBase" id="RU367018"/>
    </source>
</evidence>
<dbReference type="AlphaFoldDB" id="A0A834HAY0"/>
<evidence type="ECO:0000256" key="7">
    <source>
        <dbReference type="SAM" id="Coils"/>
    </source>
</evidence>
<keyword evidence="10" id="KW-1185">Reference proteome</keyword>
<keyword evidence="2 6" id="KW-0479">Metal-binding</keyword>
<dbReference type="SMART" id="SM00575">
    <property type="entry name" value="ZnF_PMZ"/>
    <property type="match status" value="1"/>
</dbReference>
<evidence type="ECO:0000313" key="10">
    <source>
        <dbReference type="Proteomes" id="UP000626092"/>
    </source>
</evidence>
<name>A0A834HAY0_RHOSS</name>
<evidence type="ECO:0000259" key="8">
    <source>
        <dbReference type="PROSITE" id="PS50966"/>
    </source>
</evidence>
<evidence type="ECO:0000256" key="2">
    <source>
        <dbReference type="ARBA" id="ARBA00022723"/>
    </source>
</evidence>
<dbReference type="GO" id="GO:0005634">
    <property type="term" value="C:nucleus"/>
    <property type="evidence" value="ECO:0007669"/>
    <property type="project" value="UniProtKB-SubCell"/>
</dbReference>
<dbReference type="PANTHER" id="PTHR31669:SF302">
    <property type="entry name" value="PROTEIN FAR1-RELATED SEQUENCE"/>
    <property type="match status" value="1"/>
</dbReference>
<dbReference type="GO" id="GO:0008270">
    <property type="term" value="F:zinc ion binding"/>
    <property type="evidence" value="ECO:0007669"/>
    <property type="project" value="UniProtKB-UniRule"/>
</dbReference>
<dbReference type="Pfam" id="PF10551">
    <property type="entry name" value="MULE"/>
    <property type="match status" value="1"/>
</dbReference>
<dbReference type="Pfam" id="PF04434">
    <property type="entry name" value="SWIM"/>
    <property type="match status" value="1"/>
</dbReference>
<feature type="domain" description="SWIM-type" evidence="8">
    <location>
        <begin position="542"/>
        <end position="578"/>
    </location>
</feature>
<comment type="function">
    <text evidence="6">Putative transcription activator involved in regulating light control of development.</text>
</comment>
<dbReference type="Proteomes" id="UP000626092">
    <property type="component" value="Unassembled WGS sequence"/>
</dbReference>
<proteinExistence type="inferred from homology"/>
<comment type="subcellular location">
    <subcellularLocation>
        <location evidence="6">Nucleus</location>
    </subcellularLocation>
</comment>
<dbReference type="GO" id="GO:0006355">
    <property type="term" value="P:regulation of DNA-templated transcription"/>
    <property type="evidence" value="ECO:0007669"/>
    <property type="project" value="UniProtKB-UniRule"/>
</dbReference>
<dbReference type="PROSITE" id="PS50966">
    <property type="entry name" value="ZF_SWIM"/>
    <property type="match status" value="1"/>
</dbReference>
<dbReference type="InterPro" id="IPR006564">
    <property type="entry name" value="Znf_PMZ"/>
</dbReference>
<reference evidence="9" key="1">
    <citation type="submission" date="2019-11" db="EMBL/GenBank/DDBJ databases">
        <authorList>
            <person name="Liu Y."/>
            <person name="Hou J."/>
            <person name="Li T.-Q."/>
            <person name="Guan C.-H."/>
            <person name="Wu X."/>
            <person name="Wu H.-Z."/>
            <person name="Ling F."/>
            <person name="Zhang R."/>
            <person name="Shi X.-G."/>
            <person name="Ren J.-P."/>
            <person name="Chen E.-F."/>
            <person name="Sun J.-M."/>
        </authorList>
    </citation>
    <scope>NUCLEOTIDE SEQUENCE</scope>
    <source>
        <strain evidence="9">Adult_tree_wgs_1</strain>
        <tissue evidence="9">Leaves</tissue>
    </source>
</reference>
<dbReference type="InterPro" id="IPR031052">
    <property type="entry name" value="FHY3/FAR1"/>
</dbReference>
<keyword evidence="3 5" id="KW-0863">Zinc-finger</keyword>
<feature type="coiled-coil region" evidence="7">
    <location>
        <begin position="646"/>
        <end position="673"/>
    </location>
</feature>
<dbReference type="Pfam" id="PF03101">
    <property type="entry name" value="FAR1"/>
    <property type="match status" value="1"/>
</dbReference>
<evidence type="ECO:0000256" key="3">
    <source>
        <dbReference type="ARBA" id="ARBA00022771"/>
    </source>
</evidence>
<dbReference type="PANTHER" id="PTHR31669">
    <property type="entry name" value="PROTEIN FAR1-RELATED SEQUENCE 10-RELATED"/>
    <property type="match status" value="1"/>
</dbReference>
<dbReference type="InterPro" id="IPR018289">
    <property type="entry name" value="MULE_transposase_dom"/>
</dbReference>
<sequence length="690" mass="79614">MNVVSSYALPTRLLLFTTGGLWDPIMTGNCESVGIIIGNWTGYKGSDRIKEGEMEEQISNVNPTPLFPPPLQRMQFVDDIQLLLPSPSQPFEESANSSKALYIPEVKNEVIPKITQQFQSLEDVFKAYNNYAFEAGFTVRIHSSKTDKNRETIRKEYVCFKEGESKCSEASQRQRGLTREKCGAKLTVVKKSVSCKCINQPTNECFRVASWGLENIGCLRRDFYNSKRDMRKYVDGHDANMLKELFETEKEKNPGFMYTTEEDNEHRLPIVFGPMRPVGSHTRVNHHGQTTLFGCAFLSDEKSESFEWLFKEFLKAMPGPPPKMIITDQDPAMTRAIACALPNTFHRYCIWHIVSKFSEKIGALAYKEHYEEFKKCIWNFESPEEFDATWAYIVGKSNLSTHQWLQAMYEIRGRWVPAYTRHIFSAHMTSSQRAKISHAFFKRYLSDKNSMYEFVTRFERALARLRHNELDLDHKDMNEKPVLKTSWSMEKKLSELYTRHSFKKFQEEIFQVGAYMLTILHEDESRSVWKVNREEMESSRGREVLVDKSSNRVSCSCQMFEFDGIPCLHLLAYLSLMQTSDDSDSENEDPQEVVEDMQLPDISDVYVTTIRKGKMLGSRSPTNISGHSIFEKGSSSGKLSKHRITMHRLKDLIDALQFECEKHKANLDLIKEALNIIIASENKKSFGKGK</sequence>
<organism evidence="9 10">
    <name type="scientific">Rhododendron simsii</name>
    <name type="common">Sims's rhododendron</name>
    <dbReference type="NCBI Taxonomy" id="118357"/>
    <lineage>
        <taxon>Eukaryota</taxon>
        <taxon>Viridiplantae</taxon>
        <taxon>Streptophyta</taxon>
        <taxon>Embryophyta</taxon>
        <taxon>Tracheophyta</taxon>
        <taxon>Spermatophyta</taxon>
        <taxon>Magnoliopsida</taxon>
        <taxon>eudicotyledons</taxon>
        <taxon>Gunneridae</taxon>
        <taxon>Pentapetalae</taxon>
        <taxon>asterids</taxon>
        <taxon>Ericales</taxon>
        <taxon>Ericaceae</taxon>
        <taxon>Ericoideae</taxon>
        <taxon>Rhodoreae</taxon>
        <taxon>Rhododendron</taxon>
    </lineage>
</organism>
<dbReference type="OrthoDB" id="1825733at2759"/>
<evidence type="ECO:0000256" key="4">
    <source>
        <dbReference type="ARBA" id="ARBA00022833"/>
    </source>
</evidence>
<evidence type="ECO:0000256" key="5">
    <source>
        <dbReference type="PROSITE-ProRule" id="PRU00325"/>
    </source>
</evidence>
<keyword evidence="6" id="KW-0539">Nucleus</keyword>
<dbReference type="EMBL" id="WJXA01000002">
    <property type="protein sequence ID" value="KAF7151141.1"/>
    <property type="molecule type" value="Genomic_DNA"/>
</dbReference>
<keyword evidence="7" id="KW-0175">Coiled coil</keyword>
<evidence type="ECO:0000256" key="1">
    <source>
        <dbReference type="ARBA" id="ARBA00005889"/>
    </source>
</evidence>